<dbReference type="SUPFAM" id="SSF56563">
    <property type="entry name" value="Major capsid protein gp5"/>
    <property type="match status" value="1"/>
</dbReference>
<evidence type="ECO:0008006" key="4">
    <source>
        <dbReference type="Google" id="ProtNLM"/>
    </source>
</evidence>
<keyword evidence="1" id="KW-0175">Coiled coil</keyword>
<dbReference type="EMBL" id="CP118224">
    <property type="protein sequence ID" value="WMC09515.1"/>
    <property type="molecule type" value="Genomic_DNA"/>
</dbReference>
<name>A0AA50KM60_9GAMM</name>
<sequence length="398" mass="43909">MSLKRLSEIQRRPLEMVLDGLQGTDPETSRRAGQKLVGEAKKYGLNLRDYLDLAVDVRASKDADRFRLPNGMAASGYEAALAQLNLPIRNDFRSGVTLQAAADSFDSTPGARGLFPEVIDDMIQWSHRQDNLERVEGLLANSRTVSSTELLSRVVQDDSDALKTATVAEGSRIPVDSIETDERTVRFYKHGRGIRTTYEFERRVSLDILTPYARRIDRQLELSKVRAATNVLVNGDGLNAAAPTKGISEFGADLTGGKTLKDNYPALMKFLVKQAAAGTPVDTVVGNLDSYLELFLMFQPVVGQKSMAEHLQEHGAPNVSLVLPVMQNIKFQLSSAMPAGKLLCYSVGDTLEELKEANSNIEESEKAIQNQTITYLKTENTGYRLVYGDTRTLLDFTA</sequence>
<protein>
    <recommendedName>
        <fullName evidence="4">Phage major capsid protein</fullName>
    </recommendedName>
</protein>
<accession>A0AA50KM60</accession>
<proteinExistence type="predicted"/>
<reference evidence="2 3" key="1">
    <citation type="submission" date="2023-02" db="EMBL/GenBank/DDBJ databases">
        <title>Complete genome sequence of a novel bacterium Oceanimonas sp. NTOU-MSR1 isolated from marine coast sediment.</title>
        <authorList>
            <person name="Yang H.-T."/>
            <person name="Chen Y.-L."/>
            <person name="Ho Y.-N."/>
        </authorList>
    </citation>
    <scope>NUCLEOTIDE SEQUENCE [LARGE SCALE GENOMIC DNA]</scope>
    <source>
        <strain evidence="2 3">NTOU-MSR1</strain>
    </source>
</reference>
<keyword evidence="3" id="KW-1185">Reference proteome</keyword>
<feature type="coiled-coil region" evidence="1">
    <location>
        <begin position="347"/>
        <end position="374"/>
    </location>
</feature>
<dbReference type="AlphaFoldDB" id="A0AA50KM60"/>
<evidence type="ECO:0000256" key="1">
    <source>
        <dbReference type="SAM" id="Coils"/>
    </source>
</evidence>
<gene>
    <name evidence="2" type="ORF">PU634_10345</name>
</gene>
<evidence type="ECO:0000313" key="3">
    <source>
        <dbReference type="Proteomes" id="UP001223802"/>
    </source>
</evidence>
<dbReference type="Proteomes" id="UP001223802">
    <property type="component" value="Chromosome"/>
</dbReference>
<dbReference type="RefSeq" id="WP_306760710.1">
    <property type="nucleotide sequence ID" value="NZ_CP118224.1"/>
</dbReference>
<evidence type="ECO:0000313" key="2">
    <source>
        <dbReference type="EMBL" id="WMC09515.1"/>
    </source>
</evidence>
<dbReference type="KEGG" id="ope:PU634_10345"/>
<organism evidence="2 3">
    <name type="scientific">Oceanimonas pelagia</name>
    <dbReference type="NCBI Taxonomy" id="3028314"/>
    <lineage>
        <taxon>Bacteria</taxon>
        <taxon>Pseudomonadati</taxon>
        <taxon>Pseudomonadota</taxon>
        <taxon>Gammaproteobacteria</taxon>
        <taxon>Aeromonadales</taxon>
        <taxon>Aeromonadaceae</taxon>
        <taxon>Oceanimonas</taxon>
    </lineage>
</organism>